<dbReference type="OrthoDB" id="6220758at2759"/>
<dbReference type="GO" id="GO:0005840">
    <property type="term" value="C:ribosome"/>
    <property type="evidence" value="ECO:0007669"/>
    <property type="project" value="UniProtKB-KW"/>
</dbReference>
<comment type="similarity">
    <text evidence="2">Belongs to the mitochondrion-specific ribosomal protein mL50 family.</text>
</comment>
<dbReference type="Pfam" id="PF10501">
    <property type="entry name" value="Ribosomal_L50"/>
    <property type="match status" value="1"/>
</dbReference>
<evidence type="ECO:0000256" key="6">
    <source>
        <dbReference type="ARBA" id="ARBA00035183"/>
    </source>
</evidence>
<evidence type="ECO:0000313" key="8">
    <source>
        <dbReference type="EMBL" id="KAJ5331101.1"/>
    </source>
</evidence>
<keyword evidence="4" id="KW-0496">Mitochondrion</keyword>
<gene>
    <name evidence="8" type="ORF">N7476_000884</name>
</gene>
<comment type="subcellular location">
    <subcellularLocation>
        <location evidence="1">Mitochondrion</location>
    </subcellularLocation>
</comment>
<keyword evidence="9" id="KW-1185">Reference proteome</keyword>
<comment type="caution">
    <text evidence="8">The sequence shown here is derived from an EMBL/GenBank/DDBJ whole genome shotgun (WGS) entry which is preliminary data.</text>
</comment>
<dbReference type="InterPro" id="IPR018305">
    <property type="entry name" value="Ribosomal_m50"/>
</dbReference>
<evidence type="ECO:0000256" key="3">
    <source>
        <dbReference type="ARBA" id="ARBA00022980"/>
    </source>
</evidence>
<evidence type="ECO:0000256" key="1">
    <source>
        <dbReference type="ARBA" id="ARBA00004173"/>
    </source>
</evidence>
<evidence type="ECO:0000256" key="5">
    <source>
        <dbReference type="ARBA" id="ARBA00023274"/>
    </source>
</evidence>
<dbReference type="EMBL" id="JAPZBO010000001">
    <property type="protein sequence ID" value="KAJ5331101.1"/>
    <property type="molecule type" value="Genomic_DNA"/>
</dbReference>
<feature type="region of interest" description="Disordered" evidence="7">
    <location>
        <begin position="40"/>
        <end position="81"/>
    </location>
</feature>
<evidence type="ECO:0000313" key="9">
    <source>
        <dbReference type="Proteomes" id="UP001147746"/>
    </source>
</evidence>
<dbReference type="InterPro" id="IPR036736">
    <property type="entry name" value="ACP-like_sf"/>
</dbReference>
<name>A0A9W9UC57_9EURO</name>
<keyword evidence="5" id="KW-0687">Ribonucleoprotein</keyword>
<dbReference type="Proteomes" id="UP001147746">
    <property type="component" value="Unassembled WGS sequence"/>
</dbReference>
<dbReference type="Gene3D" id="1.10.1200.10">
    <property type="entry name" value="ACP-like"/>
    <property type="match status" value="1"/>
</dbReference>
<protein>
    <recommendedName>
        <fullName evidence="6">Large ribosomal subunit protein mL50</fullName>
    </recommendedName>
</protein>
<evidence type="ECO:0000256" key="2">
    <source>
        <dbReference type="ARBA" id="ARBA00008860"/>
    </source>
</evidence>
<evidence type="ECO:0000256" key="4">
    <source>
        <dbReference type="ARBA" id="ARBA00023128"/>
    </source>
</evidence>
<dbReference type="AlphaFoldDB" id="A0A9W9UC57"/>
<organism evidence="8 9">
    <name type="scientific">Penicillium atrosanguineum</name>
    <dbReference type="NCBI Taxonomy" id="1132637"/>
    <lineage>
        <taxon>Eukaryota</taxon>
        <taxon>Fungi</taxon>
        <taxon>Dikarya</taxon>
        <taxon>Ascomycota</taxon>
        <taxon>Pezizomycotina</taxon>
        <taxon>Eurotiomycetes</taxon>
        <taxon>Eurotiomycetidae</taxon>
        <taxon>Eurotiales</taxon>
        <taxon>Aspergillaceae</taxon>
        <taxon>Penicillium</taxon>
    </lineage>
</organism>
<dbReference type="GO" id="GO:0044550">
    <property type="term" value="P:secondary metabolite biosynthetic process"/>
    <property type="evidence" value="ECO:0007669"/>
    <property type="project" value="UniProtKB-ARBA"/>
</dbReference>
<keyword evidence="3" id="KW-0689">Ribosomal protein</keyword>
<accession>A0A9W9UC57</accession>
<proteinExistence type="inferred from homology"/>
<reference evidence="8" key="2">
    <citation type="journal article" date="2023" name="IMA Fungus">
        <title>Comparative genomic study of the Penicillium genus elucidates a diverse pangenome and 15 lateral gene transfer events.</title>
        <authorList>
            <person name="Petersen C."/>
            <person name="Sorensen T."/>
            <person name="Nielsen M.R."/>
            <person name="Sondergaard T.E."/>
            <person name="Sorensen J.L."/>
            <person name="Fitzpatrick D.A."/>
            <person name="Frisvad J.C."/>
            <person name="Nielsen K.L."/>
        </authorList>
    </citation>
    <scope>NUCLEOTIDE SEQUENCE</scope>
    <source>
        <strain evidence="8">IBT 21472</strain>
    </source>
</reference>
<evidence type="ECO:0000256" key="7">
    <source>
        <dbReference type="SAM" id="MobiDB-lite"/>
    </source>
</evidence>
<reference evidence="8" key="1">
    <citation type="submission" date="2022-12" db="EMBL/GenBank/DDBJ databases">
        <authorList>
            <person name="Petersen C."/>
        </authorList>
    </citation>
    <scope>NUCLEOTIDE SEQUENCE</scope>
    <source>
        <strain evidence="8">IBT 21472</strain>
    </source>
</reference>
<dbReference type="GO" id="GO:0005739">
    <property type="term" value="C:mitochondrion"/>
    <property type="evidence" value="ECO:0007669"/>
    <property type="project" value="UniProtKB-SubCell"/>
</dbReference>
<sequence length="364" mass="40140">MRPSMRLPFREALYVCSNCRSEAPRRISPLARQIRHYASDSPSVLERTRSSLWKGNKAPGPADPYTGESQLVPGAEKGEGDLAAPAEGEELQDGSAYVQAQTWDGLKRIGHTKEQVWKFNGRSPVDEYERFGADVTPKPIPAAAHQAAVEISLMAMLGKDLASVSEIGEHYEQIQELIDGCAVGSSETQQWNTGLRFPDQQTMEALIFVFNQVGVQTEKTIESPETFISQEKTSAEAPRDLSLADPVVKFAFIKRFSQLTGRRIPDAAITSSTTVGEIIASLSTALKEKPINVSKKLARQASVGALPPNIQFSKKRLSKGDEDESLGRKKAIYTELIRRGLIVRKQRGNKNRTIEKATGLEPEY</sequence>
<dbReference type="GO" id="GO:1990904">
    <property type="term" value="C:ribonucleoprotein complex"/>
    <property type="evidence" value="ECO:0007669"/>
    <property type="project" value="UniProtKB-KW"/>
</dbReference>